<evidence type="ECO:0000313" key="3">
    <source>
        <dbReference type="Proteomes" id="UP001160519"/>
    </source>
</evidence>
<keyword evidence="1" id="KW-0812">Transmembrane</keyword>
<dbReference type="EMBL" id="JAQSDF010000027">
    <property type="protein sequence ID" value="MDI1231350.1"/>
    <property type="molecule type" value="Genomic_DNA"/>
</dbReference>
<name>A0AA43Q496_9GAMM</name>
<accession>A0AA43Q496</accession>
<organism evidence="2 3">
    <name type="scientific">Candidatus Methylobacter titanis</name>
    <dbReference type="NCBI Taxonomy" id="3053457"/>
    <lineage>
        <taxon>Bacteria</taxon>
        <taxon>Pseudomonadati</taxon>
        <taxon>Pseudomonadota</taxon>
        <taxon>Gammaproteobacteria</taxon>
        <taxon>Methylococcales</taxon>
        <taxon>Methylococcaceae</taxon>
        <taxon>Methylobacter</taxon>
    </lineage>
</organism>
<gene>
    <name evidence="2" type="ORF">PSU93_09395</name>
</gene>
<reference evidence="2" key="1">
    <citation type="submission" date="2023-01" db="EMBL/GenBank/DDBJ databases">
        <title>Biogeochemical cycle of methane in antarctic sediments.</title>
        <authorList>
            <person name="Roldan D.M."/>
            <person name="Menes R.J."/>
        </authorList>
    </citation>
    <scope>NUCLEOTIDE SEQUENCE [LARGE SCALE GENOMIC DNA]</scope>
    <source>
        <strain evidence="2">K-2018 MAG008</strain>
    </source>
</reference>
<keyword evidence="1" id="KW-0472">Membrane</keyword>
<dbReference type="Proteomes" id="UP001160519">
    <property type="component" value="Unassembled WGS sequence"/>
</dbReference>
<keyword evidence="3" id="KW-1185">Reference proteome</keyword>
<protein>
    <submittedName>
        <fullName evidence="2">Uncharacterized protein</fullName>
    </submittedName>
</protein>
<comment type="caution">
    <text evidence="2">The sequence shown here is derived from an EMBL/GenBank/DDBJ whole genome shotgun (WGS) entry which is preliminary data.</text>
</comment>
<sequence length="58" mass="6329">MRKFFINRLKEPSSWRGLILIATAFGMDLNPEQAYAIASFGIAMAGGVGVVTADKLRK</sequence>
<evidence type="ECO:0000313" key="2">
    <source>
        <dbReference type="EMBL" id="MDI1231350.1"/>
    </source>
</evidence>
<keyword evidence="1" id="KW-1133">Transmembrane helix</keyword>
<feature type="transmembrane region" description="Helical" evidence="1">
    <location>
        <begin position="35"/>
        <end position="53"/>
    </location>
</feature>
<proteinExistence type="predicted"/>
<dbReference type="AlphaFoldDB" id="A0AA43Q496"/>
<evidence type="ECO:0000256" key="1">
    <source>
        <dbReference type="SAM" id="Phobius"/>
    </source>
</evidence>